<evidence type="ECO:0000313" key="2">
    <source>
        <dbReference type="Proteomes" id="UP001501126"/>
    </source>
</evidence>
<protein>
    <submittedName>
        <fullName evidence="1">MmcQ/YjbR family DNA-binding protein</fullName>
    </submittedName>
</protein>
<comment type="caution">
    <text evidence="1">The sequence shown here is derived from an EMBL/GenBank/DDBJ whole genome shotgun (WGS) entry which is preliminary data.</text>
</comment>
<dbReference type="EMBL" id="BAAAFH010000021">
    <property type="protein sequence ID" value="GAA0876054.1"/>
    <property type="molecule type" value="Genomic_DNA"/>
</dbReference>
<dbReference type="InterPro" id="IPR007351">
    <property type="entry name" value="YjbR"/>
</dbReference>
<dbReference type="Proteomes" id="UP001501126">
    <property type="component" value="Unassembled WGS sequence"/>
</dbReference>
<sequence length="117" mass="13777">MNIVELRDFCLSLKDVEESMPFDDKTLVFSVKGKMFCATDISTFEFVNVKCEPEKAIQLREQYDDVSPGYYMNKKHWNSIKTKGRINKRQFEKWIKESYALVVAGLPKKIQKELNEE</sequence>
<dbReference type="InterPro" id="IPR058532">
    <property type="entry name" value="YjbR/MT2646/Rv2570-like"/>
</dbReference>
<gene>
    <name evidence="1" type="ORF">GCM10009118_24640</name>
</gene>
<evidence type="ECO:0000313" key="1">
    <source>
        <dbReference type="EMBL" id="GAA0876054.1"/>
    </source>
</evidence>
<accession>A0ABN1MSY9</accession>
<dbReference type="InterPro" id="IPR038056">
    <property type="entry name" value="YjbR-like_sf"/>
</dbReference>
<keyword evidence="1" id="KW-0238">DNA-binding</keyword>
<dbReference type="PANTHER" id="PTHR35145">
    <property type="entry name" value="CYTOPLASMIC PROTEIN-RELATED"/>
    <property type="match status" value="1"/>
</dbReference>
<reference evidence="1 2" key="1">
    <citation type="journal article" date="2019" name="Int. J. Syst. Evol. Microbiol.">
        <title>The Global Catalogue of Microorganisms (GCM) 10K type strain sequencing project: providing services to taxonomists for standard genome sequencing and annotation.</title>
        <authorList>
            <consortium name="The Broad Institute Genomics Platform"/>
            <consortium name="The Broad Institute Genome Sequencing Center for Infectious Disease"/>
            <person name="Wu L."/>
            <person name="Ma J."/>
        </authorList>
    </citation>
    <scope>NUCLEOTIDE SEQUENCE [LARGE SCALE GENOMIC DNA]</scope>
    <source>
        <strain evidence="1 2">JCM 16083</strain>
    </source>
</reference>
<dbReference type="Gene3D" id="3.90.1150.30">
    <property type="match status" value="1"/>
</dbReference>
<dbReference type="SUPFAM" id="SSF142906">
    <property type="entry name" value="YjbR-like"/>
    <property type="match status" value="1"/>
</dbReference>
<name>A0ABN1MSY9_9FLAO</name>
<keyword evidence="2" id="KW-1185">Reference proteome</keyword>
<dbReference type="PANTHER" id="PTHR35145:SF1">
    <property type="entry name" value="CYTOPLASMIC PROTEIN"/>
    <property type="match status" value="1"/>
</dbReference>
<organism evidence="1 2">
    <name type="scientific">Wandonia haliotis</name>
    <dbReference type="NCBI Taxonomy" id="574963"/>
    <lineage>
        <taxon>Bacteria</taxon>
        <taxon>Pseudomonadati</taxon>
        <taxon>Bacteroidota</taxon>
        <taxon>Flavobacteriia</taxon>
        <taxon>Flavobacteriales</taxon>
        <taxon>Crocinitomicaceae</taxon>
        <taxon>Wandonia</taxon>
    </lineage>
</organism>
<dbReference type="RefSeq" id="WP_343788197.1">
    <property type="nucleotide sequence ID" value="NZ_BAAAFH010000021.1"/>
</dbReference>
<proteinExistence type="predicted"/>
<dbReference type="Pfam" id="PF04237">
    <property type="entry name" value="YjbR"/>
    <property type="match status" value="1"/>
</dbReference>
<dbReference type="GO" id="GO:0003677">
    <property type="term" value="F:DNA binding"/>
    <property type="evidence" value="ECO:0007669"/>
    <property type="project" value="UniProtKB-KW"/>
</dbReference>